<keyword evidence="3" id="KW-0731">Sigma factor</keyword>
<protein>
    <submittedName>
        <fullName evidence="6">RNA polymerase subunit sigma-24</fullName>
    </submittedName>
</protein>
<dbReference type="KEGG" id="cmah:C1I91_20605"/>
<dbReference type="InterPro" id="IPR039425">
    <property type="entry name" value="RNA_pol_sigma-70-like"/>
</dbReference>
<dbReference type="InterPro" id="IPR000792">
    <property type="entry name" value="Tscrpt_reg_LuxR_C"/>
</dbReference>
<dbReference type="InterPro" id="IPR013324">
    <property type="entry name" value="RNA_pol_sigma_r3/r4-like"/>
</dbReference>
<dbReference type="GO" id="GO:0016987">
    <property type="term" value="F:sigma factor activity"/>
    <property type="evidence" value="ECO:0007669"/>
    <property type="project" value="UniProtKB-KW"/>
</dbReference>
<reference evidence="6 7" key="1">
    <citation type="submission" date="2018-01" db="EMBL/GenBank/DDBJ databases">
        <title>Genome Sequencing and Assembly of Anaerobacter polyendosporus strain CT4.</title>
        <authorList>
            <person name="Tachaapaikoon C."/>
            <person name="Sutheeworapong S."/>
            <person name="Jenjaroenpun P."/>
            <person name="Wongsurawat T."/>
            <person name="Nookeaw I."/>
            <person name="Cheawchanlertfa P."/>
            <person name="Kosugi A."/>
            <person name="Cheevadhanarak S."/>
            <person name="Ratanakhanokchai K."/>
        </authorList>
    </citation>
    <scope>NUCLEOTIDE SEQUENCE [LARGE SCALE GENOMIC DNA]</scope>
    <source>
        <strain evidence="6 7">CT4</strain>
    </source>
</reference>
<dbReference type="Pfam" id="PF04542">
    <property type="entry name" value="Sigma70_r2"/>
    <property type="match status" value="1"/>
</dbReference>
<evidence type="ECO:0000259" key="5">
    <source>
        <dbReference type="PROSITE" id="PS00622"/>
    </source>
</evidence>
<dbReference type="PROSITE" id="PS00622">
    <property type="entry name" value="HTH_LUXR_1"/>
    <property type="match status" value="1"/>
</dbReference>
<dbReference type="InterPro" id="IPR007627">
    <property type="entry name" value="RNA_pol_sigma70_r2"/>
</dbReference>
<dbReference type="PANTHER" id="PTHR43133:SF60">
    <property type="entry name" value="RNA POLYMERASE SIGMA FACTOR SIGV"/>
    <property type="match status" value="1"/>
</dbReference>
<dbReference type="GO" id="GO:0003677">
    <property type="term" value="F:DNA binding"/>
    <property type="evidence" value="ECO:0007669"/>
    <property type="project" value="InterPro"/>
</dbReference>
<feature type="domain" description="HTH luxR-type" evidence="5">
    <location>
        <begin position="125"/>
        <end position="152"/>
    </location>
</feature>
<accession>A0A410DXW5</accession>
<dbReference type="NCBIfam" id="TIGR02937">
    <property type="entry name" value="sigma70-ECF"/>
    <property type="match status" value="1"/>
</dbReference>
<evidence type="ECO:0000256" key="4">
    <source>
        <dbReference type="ARBA" id="ARBA00023163"/>
    </source>
</evidence>
<keyword evidence="4" id="KW-0804">Transcription</keyword>
<dbReference type="PANTHER" id="PTHR43133">
    <property type="entry name" value="RNA POLYMERASE ECF-TYPE SIGMA FACTO"/>
    <property type="match status" value="1"/>
</dbReference>
<evidence type="ECO:0000256" key="3">
    <source>
        <dbReference type="ARBA" id="ARBA00023082"/>
    </source>
</evidence>
<dbReference type="SUPFAM" id="SSF88659">
    <property type="entry name" value="Sigma3 and sigma4 domains of RNA polymerase sigma factors"/>
    <property type="match status" value="1"/>
</dbReference>
<dbReference type="InterPro" id="IPR013249">
    <property type="entry name" value="RNA_pol_sigma70_r4_t2"/>
</dbReference>
<dbReference type="SUPFAM" id="SSF88946">
    <property type="entry name" value="Sigma2 domain of RNA polymerase sigma factors"/>
    <property type="match status" value="1"/>
</dbReference>
<dbReference type="Pfam" id="PF08281">
    <property type="entry name" value="Sigma70_r4_2"/>
    <property type="match status" value="1"/>
</dbReference>
<evidence type="ECO:0000313" key="6">
    <source>
        <dbReference type="EMBL" id="QAA33838.1"/>
    </source>
</evidence>
<dbReference type="Gene3D" id="1.10.10.10">
    <property type="entry name" value="Winged helix-like DNA-binding domain superfamily/Winged helix DNA-binding domain"/>
    <property type="match status" value="1"/>
</dbReference>
<proteinExistence type="inferred from homology"/>
<dbReference type="InterPro" id="IPR036388">
    <property type="entry name" value="WH-like_DNA-bd_sf"/>
</dbReference>
<dbReference type="OrthoDB" id="9795666at2"/>
<sequence length="164" mass="19355">MTKKSQYDCDYCSYVVETHGNTVYKICKLYLKSEADVEDVFQQVFLTLIEKKPSFKDSEHEKAWLIKVASNKCKDFLKNYWNKNTISIENVDSPIEENSSNEVITAVAALDNNYKLVIFMYYYQGYSTSEISEILKVKEATIRTRLKRAREKLKEKLEVDYFYE</sequence>
<dbReference type="AlphaFoldDB" id="A0A410DXW5"/>
<dbReference type="RefSeq" id="WP_128214558.1">
    <property type="nucleotide sequence ID" value="NZ_CP025746.1"/>
</dbReference>
<keyword evidence="2" id="KW-0805">Transcription regulation</keyword>
<dbReference type="CDD" id="cd06171">
    <property type="entry name" value="Sigma70_r4"/>
    <property type="match status" value="1"/>
</dbReference>
<name>A0A410DXW5_9CLOT</name>
<organism evidence="6 7">
    <name type="scientific">Clostridium manihotivorum</name>
    <dbReference type="NCBI Taxonomy" id="2320868"/>
    <lineage>
        <taxon>Bacteria</taxon>
        <taxon>Bacillati</taxon>
        <taxon>Bacillota</taxon>
        <taxon>Clostridia</taxon>
        <taxon>Eubacteriales</taxon>
        <taxon>Clostridiaceae</taxon>
        <taxon>Clostridium</taxon>
    </lineage>
</organism>
<evidence type="ECO:0000256" key="1">
    <source>
        <dbReference type="ARBA" id="ARBA00010641"/>
    </source>
</evidence>
<dbReference type="InterPro" id="IPR014284">
    <property type="entry name" value="RNA_pol_sigma-70_dom"/>
</dbReference>
<gene>
    <name evidence="6" type="ORF">C1I91_20605</name>
</gene>
<evidence type="ECO:0000313" key="7">
    <source>
        <dbReference type="Proteomes" id="UP000286268"/>
    </source>
</evidence>
<dbReference type="EMBL" id="CP025746">
    <property type="protein sequence ID" value="QAA33838.1"/>
    <property type="molecule type" value="Genomic_DNA"/>
</dbReference>
<dbReference type="Gene3D" id="1.10.1740.10">
    <property type="match status" value="1"/>
</dbReference>
<keyword evidence="7" id="KW-1185">Reference proteome</keyword>
<dbReference type="InterPro" id="IPR013325">
    <property type="entry name" value="RNA_pol_sigma_r2"/>
</dbReference>
<evidence type="ECO:0000256" key="2">
    <source>
        <dbReference type="ARBA" id="ARBA00023015"/>
    </source>
</evidence>
<dbReference type="GO" id="GO:0006352">
    <property type="term" value="P:DNA-templated transcription initiation"/>
    <property type="evidence" value="ECO:0007669"/>
    <property type="project" value="InterPro"/>
</dbReference>
<dbReference type="Proteomes" id="UP000286268">
    <property type="component" value="Chromosome"/>
</dbReference>
<comment type="similarity">
    <text evidence="1">Belongs to the sigma-70 factor family. ECF subfamily.</text>
</comment>